<evidence type="ECO:0000313" key="3">
    <source>
        <dbReference type="Proteomes" id="UP000765509"/>
    </source>
</evidence>
<dbReference type="InterPro" id="IPR053275">
    <property type="entry name" value="Agnestin_monoxygenase"/>
</dbReference>
<evidence type="ECO:0000313" key="2">
    <source>
        <dbReference type="EMBL" id="MBW0543807.1"/>
    </source>
</evidence>
<keyword evidence="3" id="KW-1185">Reference proteome</keyword>
<dbReference type="EMBL" id="AVOT02048589">
    <property type="protein sequence ID" value="MBW0543807.1"/>
    <property type="molecule type" value="Genomic_DNA"/>
</dbReference>
<accession>A0A9Q3IK63</accession>
<dbReference type="SUPFAM" id="SSF51905">
    <property type="entry name" value="FAD/NAD(P)-binding domain"/>
    <property type="match status" value="1"/>
</dbReference>
<evidence type="ECO:0000259" key="1">
    <source>
        <dbReference type="Pfam" id="PF07992"/>
    </source>
</evidence>
<dbReference type="InterPro" id="IPR023753">
    <property type="entry name" value="FAD/NAD-binding_dom"/>
</dbReference>
<dbReference type="AlphaFoldDB" id="A0A9Q3IK63"/>
<dbReference type="OrthoDB" id="432536at2759"/>
<comment type="caution">
    <text evidence="2">The sequence shown here is derived from an EMBL/GenBank/DDBJ whole genome shotgun (WGS) entry which is preliminary data.</text>
</comment>
<reference evidence="2" key="1">
    <citation type="submission" date="2021-03" db="EMBL/GenBank/DDBJ databases">
        <title>Draft genome sequence of rust myrtle Austropuccinia psidii MF-1, a brazilian biotype.</title>
        <authorList>
            <person name="Quecine M.C."/>
            <person name="Pachon D.M.R."/>
            <person name="Bonatelli M.L."/>
            <person name="Correr F.H."/>
            <person name="Franceschini L.M."/>
            <person name="Leite T.F."/>
            <person name="Margarido G.R.A."/>
            <person name="Almeida C.A."/>
            <person name="Ferrarezi J.A."/>
            <person name="Labate C.A."/>
        </authorList>
    </citation>
    <scope>NUCLEOTIDE SEQUENCE</scope>
    <source>
        <strain evidence="2">MF-1</strain>
    </source>
</reference>
<organism evidence="2 3">
    <name type="scientific">Austropuccinia psidii MF-1</name>
    <dbReference type="NCBI Taxonomy" id="1389203"/>
    <lineage>
        <taxon>Eukaryota</taxon>
        <taxon>Fungi</taxon>
        <taxon>Dikarya</taxon>
        <taxon>Basidiomycota</taxon>
        <taxon>Pucciniomycotina</taxon>
        <taxon>Pucciniomycetes</taxon>
        <taxon>Pucciniales</taxon>
        <taxon>Sphaerophragmiaceae</taxon>
        <taxon>Austropuccinia</taxon>
    </lineage>
</organism>
<proteinExistence type="predicted"/>
<feature type="domain" description="FAD/NAD(P)-binding" evidence="1">
    <location>
        <begin position="7"/>
        <end position="304"/>
    </location>
</feature>
<gene>
    <name evidence="2" type="ORF">O181_083522</name>
</gene>
<sequence length="372" mass="41652">MSTKDLYDFLVIGAGPAGVTAIAHLLDSGVSSIAWIDPHFLAGCLGGKYTQVPSNTKVKIFIDYVAQSPTLVKLIENAKKPNPFTILKAKTLDCGTSLNYVSDLFIFFTQELFFCHPEAICKFKGLVNSLHFSNENHWSAELRIEGLKDTRAVITKKVILATGSQPVRPANPIFPHIDLDIALSPTDLQKTLEVINLKEEKIAVIGSSHSAILVLKNLTDLSSELQIIHFYRSELRFAQYMEGWILYDNTGLKGVAADWARKVYPNLPSIRKIKLPNNLNEENRLYQRELQTCARVIYAIGFCPVELPKVWVDGAKKQVTFDHTTGNFNVPGMFGCGIAFPERVIDQAGNVEFAVGIYKFMKFLKRVGHYWI</sequence>
<dbReference type="Gene3D" id="3.50.50.60">
    <property type="entry name" value="FAD/NAD(P)-binding domain"/>
    <property type="match status" value="2"/>
</dbReference>
<name>A0A9Q3IK63_9BASI</name>
<dbReference type="PRINTS" id="PR00411">
    <property type="entry name" value="PNDRDTASEI"/>
</dbReference>
<dbReference type="Proteomes" id="UP000765509">
    <property type="component" value="Unassembled WGS sequence"/>
</dbReference>
<protein>
    <recommendedName>
        <fullName evidence="1">FAD/NAD(P)-binding domain-containing protein</fullName>
    </recommendedName>
</protein>
<dbReference type="Pfam" id="PF07992">
    <property type="entry name" value="Pyr_redox_2"/>
    <property type="match status" value="1"/>
</dbReference>
<dbReference type="PRINTS" id="PR00368">
    <property type="entry name" value="FADPNR"/>
</dbReference>
<dbReference type="InterPro" id="IPR036188">
    <property type="entry name" value="FAD/NAD-bd_sf"/>
</dbReference>
<dbReference type="GO" id="GO:0016491">
    <property type="term" value="F:oxidoreductase activity"/>
    <property type="evidence" value="ECO:0007669"/>
    <property type="project" value="InterPro"/>
</dbReference>
<dbReference type="PANTHER" id="PTHR38688">
    <property type="entry name" value="PYR_REDOX_2 DOMAIN-CONTAINING PROTEIN"/>
    <property type="match status" value="1"/>
</dbReference>
<dbReference type="PANTHER" id="PTHR38688:SF1">
    <property type="entry name" value="FAD_NAD(P)-BINDING DOMAIN-CONTAINING PROTEIN"/>
    <property type="match status" value="1"/>
</dbReference>